<sequence length="267" mass="30824">MEKLTILGTGSAMVTKCYNTCFTLSNGKEHFLIDTGGGNTILSNLESTNISISNIHHVFISHSHNDHITGIIWIVRAVAQKILNESYENNLYIYAHKEVIKVIRTICDLLLQKKFTNFIDNRILFKEIENNSFLKILNWNVNFFDIGSNKHLQFGFNLNLENGKSLTFLGDEPYKDSLLKYAYKVDYLLHEAFCLYSERHIFKPYEKFHSTVKDACENASKLNVKNVILYHSEDTNLKNKKDLYIEEGIKFFSGNILVPNDLEIINL</sequence>
<protein>
    <submittedName>
        <fullName evidence="2">Beta-lactamase superfamily sulfatase</fullName>
    </submittedName>
</protein>
<dbReference type="AlphaFoldDB" id="A0A0E3GR93"/>
<evidence type="ECO:0000313" key="3">
    <source>
        <dbReference type="Proteomes" id="UP000033115"/>
    </source>
</evidence>
<dbReference type="STRING" id="1548.CSCA_2796"/>
<dbReference type="Proteomes" id="UP000033115">
    <property type="component" value="Chromosome"/>
</dbReference>
<accession>A0A0E3GR93</accession>
<dbReference type="KEGG" id="csq:CSCA_2796"/>
<evidence type="ECO:0000313" key="2">
    <source>
        <dbReference type="EMBL" id="AKA69921.1"/>
    </source>
</evidence>
<dbReference type="PANTHER" id="PTHR46018">
    <property type="entry name" value="ZINC PHOSPHODIESTERASE ELAC PROTEIN 1"/>
    <property type="match status" value="1"/>
</dbReference>
<dbReference type="Gene3D" id="3.60.15.10">
    <property type="entry name" value="Ribonuclease Z/Hydroxyacylglutathione hydrolase-like"/>
    <property type="match status" value="1"/>
</dbReference>
<dbReference type="RefSeq" id="WP_029161491.1">
    <property type="nucleotide sequence ID" value="NZ_CP009933.1"/>
</dbReference>
<dbReference type="InterPro" id="IPR036866">
    <property type="entry name" value="RibonucZ/Hydroxyglut_hydro"/>
</dbReference>
<dbReference type="EMBL" id="CP009933">
    <property type="protein sequence ID" value="AKA69921.1"/>
    <property type="molecule type" value="Genomic_DNA"/>
</dbReference>
<dbReference type="Pfam" id="PF23023">
    <property type="entry name" value="Anti-Pycsar_Apyc1"/>
    <property type="match status" value="1"/>
</dbReference>
<evidence type="ECO:0000256" key="1">
    <source>
        <dbReference type="ARBA" id="ARBA00022759"/>
    </source>
</evidence>
<keyword evidence="1" id="KW-0378">Hydrolase</keyword>
<keyword evidence="1" id="KW-0540">Nuclease</keyword>
<keyword evidence="1" id="KW-0255">Endonuclease</keyword>
<dbReference type="GO" id="GO:0042781">
    <property type="term" value="F:3'-tRNA processing endoribonuclease activity"/>
    <property type="evidence" value="ECO:0007669"/>
    <property type="project" value="TreeGrafter"/>
</dbReference>
<dbReference type="HOGENOM" id="CLU_1044874_0_0_9"/>
<dbReference type="PANTHER" id="PTHR46018:SF2">
    <property type="entry name" value="ZINC PHOSPHODIESTERASE ELAC PROTEIN 1"/>
    <property type="match status" value="1"/>
</dbReference>
<keyword evidence="3" id="KW-1185">Reference proteome</keyword>
<gene>
    <name evidence="2" type="ORF">CSCA_2796</name>
</gene>
<organism evidence="2 3">
    <name type="scientific">Clostridium scatologenes</name>
    <dbReference type="NCBI Taxonomy" id="1548"/>
    <lineage>
        <taxon>Bacteria</taxon>
        <taxon>Bacillati</taxon>
        <taxon>Bacillota</taxon>
        <taxon>Clostridia</taxon>
        <taxon>Eubacteriales</taxon>
        <taxon>Clostridiaceae</taxon>
        <taxon>Clostridium</taxon>
    </lineage>
</organism>
<proteinExistence type="predicted"/>
<dbReference type="SUPFAM" id="SSF56281">
    <property type="entry name" value="Metallo-hydrolase/oxidoreductase"/>
    <property type="match status" value="1"/>
</dbReference>
<name>A0A0E3GR93_CLOSL</name>
<reference evidence="2 3" key="1">
    <citation type="journal article" date="2015" name="J. Biotechnol.">
        <title>Complete genome sequence of a malodorant-producing acetogen, Clostridium scatologenes ATCC 25775(T).</title>
        <authorList>
            <person name="Zhu Z."/>
            <person name="Guo T."/>
            <person name="Zheng H."/>
            <person name="Song T."/>
            <person name="Ouyang P."/>
            <person name="Xie J."/>
        </authorList>
    </citation>
    <scope>NUCLEOTIDE SEQUENCE [LARGE SCALE GENOMIC DNA]</scope>
    <source>
        <strain evidence="2 3">ATCC 25775</strain>
    </source>
</reference>